<dbReference type="InterPro" id="IPR003597">
    <property type="entry name" value="Ig_C1-set"/>
</dbReference>
<dbReference type="Pfam" id="PF00129">
    <property type="entry name" value="MHC_I"/>
    <property type="match status" value="1"/>
</dbReference>
<keyword evidence="7" id="KW-1185">Reference proteome</keyword>
<evidence type="ECO:0000259" key="5">
    <source>
        <dbReference type="Pfam" id="PF07654"/>
    </source>
</evidence>
<organism evidence="6 7">
    <name type="scientific">Oreochromis aureus</name>
    <name type="common">Israeli tilapia</name>
    <name type="synonym">Chromis aureus</name>
    <dbReference type="NCBI Taxonomy" id="47969"/>
    <lineage>
        <taxon>Eukaryota</taxon>
        <taxon>Metazoa</taxon>
        <taxon>Chordata</taxon>
        <taxon>Craniata</taxon>
        <taxon>Vertebrata</taxon>
        <taxon>Euteleostomi</taxon>
        <taxon>Actinopterygii</taxon>
        <taxon>Neopterygii</taxon>
        <taxon>Teleostei</taxon>
        <taxon>Neoteleostei</taxon>
        <taxon>Acanthomorphata</taxon>
        <taxon>Ovalentaria</taxon>
        <taxon>Cichlomorphae</taxon>
        <taxon>Cichliformes</taxon>
        <taxon>Cichlidae</taxon>
        <taxon>African cichlids</taxon>
        <taxon>Pseudocrenilabrinae</taxon>
        <taxon>Oreochromini</taxon>
        <taxon>Oreochromis</taxon>
    </lineage>
</organism>
<dbReference type="Gene3D" id="3.30.500.10">
    <property type="entry name" value="MHC class I-like antigen recognition-like"/>
    <property type="match status" value="1"/>
</dbReference>
<dbReference type="SUPFAM" id="SSF48726">
    <property type="entry name" value="Immunoglobulin"/>
    <property type="match status" value="1"/>
</dbReference>
<dbReference type="InterPro" id="IPR011161">
    <property type="entry name" value="MHC_I-like_Ag-recog"/>
</dbReference>
<feature type="domain" description="Immunoglobulin C1-set" evidence="5">
    <location>
        <begin position="208"/>
        <end position="259"/>
    </location>
</feature>
<sequence>IDISFSLFVFLLLKAIPAKHSLKYLLTETPGAQSIPEFVCVGFIDDVQFGSWNSRGGEKVEKDWIKFFEDEPQLRQDYISTCSTTHYYFKETIRTLKQHLNQNEGVHVLQRVSGCEWDNETGEVNGYNQYGYDGEDFIAFDLQTATWITSNRQAETTKLKWNTERARLEYNKNFVIYLCPEFLKRHLNYGRSFLEEEMSLLQKTLSSPVSCHATGFYPHRAVIFWRKDGEELHESVDPGQILPNDDGTFQMSVDLNVSSGE</sequence>
<reference evidence="6" key="2">
    <citation type="submission" date="2025-09" db="UniProtKB">
        <authorList>
            <consortium name="Ensembl"/>
        </authorList>
    </citation>
    <scope>IDENTIFICATION</scope>
</reference>
<dbReference type="Pfam" id="PF07654">
    <property type="entry name" value="C1-set"/>
    <property type="match status" value="1"/>
</dbReference>
<dbReference type="SUPFAM" id="SSF54452">
    <property type="entry name" value="MHC antigen-recognition domain"/>
    <property type="match status" value="1"/>
</dbReference>
<keyword evidence="3" id="KW-0732">Signal</keyword>
<dbReference type="Ensembl" id="ENSOABT00000056233.2">
    <property type="protein sequence ID" value="ENSOABP00000054849.2"/>
    <property type="gene ID" value="ENSOABG00000024186.2"/>
</dbReference>
<evidence type="ECO:0000313" key="6">
    <source>
        <dbReference type="Ensembl" id="ENSOABP00000054849.2"/>
    </source>
</evidence>
<dbReference type="PANTHER" id="PTHR16675">
    <property type="entry name" value="MHC CLASS I-RELATED"/>
    <property type="match status" value="1"/>
</dbReference>
<dbReference type="InterPro" id="IPR037055">
    <property type="entry name" value="MHC_I-like_Ag-recog_sf"/>
</dbReference>
<dbReference type="Gene3D" id="2.60.40.10">
    <property type="entry name" value="Immunoglobulins"/>
    <property type="match status" value="1"/>
</dbReference>
<evidence type="ECO:0000259" key="4">
    <source>
        <dbReference type="Pfam" id="PF00129"/>
    </source>
</evidence>
<accession>A0A668VW59</accession>
<evidence type="ECO:0000256" key="1">
    <source>
        <dbReference type="ARBA" id="ARBA00023180"/>
    </source>
</evidence>
<dbReference type="InterPro" id="IPR001039">
    <property type="entry name" value="MHC_I_a_a1/a2"/>
</dbReference>
<name>A0A668VW59_OREAU</name>
<dbReference type="InterPro" id="IPR050208">
    <property type="entry name" value="MHC_class-I_related"/>
</dbReference>
<dbReference type="InterPro" id="IPR013783">
    <property type="entry name" value="Ig-like_fold"/>
</dbReference>
<dbReference type="InterPro" id="IPR011162">
    <property type="entry name" value="MHC_I/II-like_Ag-recog"/>
</dbReference>
<keyword evidence="1" id="KW-0325">Glycoprotein</keyword>
<dbReference type="PANTHER" id="PTHR16675:SF237">
    <property type="entry name" value="MHC CLASS I ANTIGEN TRANSCRIPT VARIANT 1-RELATED"/>
    <property type="match status" value="1"/>
</dbReference>
<comment type="similarity">
    <text evidence="2">Belongs to the MHC class I family.</text>
</comment>
<evidence type="ECO:0008006" key="8">
    <source>
        <dbReference type="Google" id="ProtNLM"/>
    </source>
</evidence>
<dbReference type="GO" id="GO:0006955">
    <property type="term" value="P:immune response"/>
    <property type="evidence" value="ECO:0007669"/>
    <property type="project" value="TreeGrafter"/>
</dbReference>
<proteinExistence type="inferred from homology"/>
<dbReference type="PRINTS" id="PR01638">
    <property type="entry name" value="MHCCLASSI"/>
</dbReference>
<dbReference type="InterPro" id="IPR036179">
    <property type="entry name" value="Ig-like_dom_sf"/>
</dbReference>
<evidence type="ECO:0000256" key="3">
    <source>
        <dbReference type="SAM" id="SignalP"/>
    </source>
</evidence>
<feature type="signal peptide" evidence="3">
    <location>
        <begin position="1"/>
        <end position="21"/>
    </location>
</feature>
<dbReference type="FunFam" id="3.30.500.10:FF:000001">
    <property type="entry name" value="H-2 class I histocompatibility antigen, alpha chain"/>
    <property type="match status" value="1"/>
</dbReference>
<dbReference type="Proteomes" id="UP000472276">
    <property type="component" value="Unassembled WGS sequence"/>
</dbReference>
<evidence type="ECO:0000313" key="7">
    <source>
        <dbReference type="Proteomes" id="UP000472276"/>
    </source>
</evidence>
<feature type="domain" description="MHC class I-like antigen recognition-like" evidence="4">
    <location>
        <begin position="19"/>
        <end position="193"/>
    </location>
</feature>
<dbReference type="OMA" id="ANAMEDK"/>
<dbReference type="GO" id="GO:0005615">
    <property type="term" value="C:extracellular space"/>
    <property type="evidence" value="ECO:0007669"/>
    <property type="project" value="TreeGrafter"/>
</dbReference>
<protein>
    <recommendedName>
        <fullName evidence="8">Ig-like domain-containing protein</fullName>
    </recommendedName>
</protein>
<feature type="chain" id="PRO_5044208747" description="Ig-like domain-containing protein" evidence="3">
    <location>
        <begin position="22"/>
        <end position="261"/>
    </location>
</feature>
<evidence type="ECO:0000256" key="2">
    <source>
        <dbReference type="RuleBase" id="RU004439"/>
    </source>
</evidence>
<dbReference type="AlphaFoldDB" id="A0A668VW59"/>
<reference evidence="6" key="1">
    <citation type="submission" date="2025-08" db="UniProtKB">
        <authorList>
            <consortium name="Ensembl"/>
        </authorList>
    </citation>
    <scope>IDENTIFICATION</scope>
</reference>
<dbReference type="GO" id="GO:0009897">
    <property type="term" value="C:external side of plasma membrane"/>
    <property type="evidence" value="ECO:0007669"/>
    <property type="project" value="TreeGrafter"/>
</dbReference>